<sequence>MQEREAIFLLIGVSSMDSIDQQGACFLDAQEIAVVLDYMPLAIALARAYVEDAQCSFKDYLNMFKESKERIIRLRYKNEDNSDVYKHMVATVCQLSLEHIQTKNSTAVKILKACAFLQAENISVCFFKRQYSILKLLSNSATSSSSEENSGPRQAIERAIRVFIKFSLVTQTCENVKDNEVVQRATC</sequence>
<reference evidence="1 2" key="1">
    <citation type="journal article" date="2018" name="New Phytol.">
        <title>Phylogenomics of Endogonaceae and evolution of mycorrhizas within Mucoromycota.</title>
        <authorList>
            <person name="Chang Y."/>
            <person name="Desiro A."/>
            <person name="Na H."/>
            <person name="Sandor L."/>
            <person name="Lipzen A."/>
            <person name="Clum A."/>
            <person name="Barry K."/>
            <person name="Grigoriev I.V."/>
            <person name="Martin F.M."/>
            <person name="Stajich J.E."/>
            <person name="Smith M.E."/>
            <person name="Bonito G."/>
            <person name="Spatafora J.W."/>
        </authorList>
    </citation>
    <scope>NUCLEOTIDE SEQUENCE [LARGE SCALE GENOMIC DNA]</scope>
    <source>
        <strain evidence="1 2">AD002</strain>
    </source>
</reference>
<gene>
    <name evidence="1" type="ORF">BC938DRAFT_480129</name>
</gene>
<accession>A0A433QXN2</accession>
<name>A0A433QXN2_9FUNG</name>
<evidence type="ECO:0000313" key="1">
    <source>
        <dbReference type="EMBL" id="RUS34495.1"/>
    </source>
</evidence>
<keyword evidence="2" id="KW-1185">Reference proteome</keyword>
<protein>
    <submittedName>
        <fullName evidence="1">Uncharacterized protein</fullName>
    </submittedName>
</protein>
<comment type="caution">
    <text evidence="1">The sequence shown here is derived from an EMBL/GenBank/DDBJ whole genome shotgun (WGS) entry which is preliminary data.</text>
</comment>
<evidence type="ECO:0000313" key="2">
    <source>
        <dbReference type="Proteomes" id="UP000274822"/>
    </source>
</evidence>
<dbReference type="AlphaFoldDB" id="A0A433QXN2"/>
<proteinExistence type="predicted"/>
<dbReference type="Proteomes" id="UP000274822">
    <property type="component" value="Unassembled WGS sequence"/>
</dbReference>
<dbReference type="EMBL" id="RBNJ01000458">
    <property type="protein sequence ID" value="RUS34495.1"/>
    <property type="molecule type" value="Genomic_DNA"/>
</dbReference>
<organism evidence="1 2">
    <name type="scientific">Jimgerdemannia flammicorona</name>
    <dbReference type="NCBI Taxonomy" id="994334"/>
    <lineage>
        <taxon>Eukaryota</taxon>
        <taxon>Fungi</taxon>
        <taxon>Fungi incertae sedis</taxon>
        <taxon>Mucoromycota</taxon>
        <taxon>Mucoromycotina</taxon>
        <taxon>Endogonomycetes</taxon>
        <taxon>Endogonales</taxon>
        <taxon>Endogonaceae</taxon>
        <taxon>Jimgerdemannia</taxon>
    </lineage>
</organism>